<evidence type="ECO:0000256" key="1">
    <source>
        <dbReference type="ARBA" id="ARBA00006484"/>
    </source>
</evidence>
<gene>
    <name evidence="3" type="primary">fabG_5</name>
    <name evidence="3" type="ORF">Mterra_01230</name>
</gene>
<protein>
    <submittedName>
        <fullName evidence="3">3-oxoacyl-[acyl-carrier-protein] reductase FabG</fullName>
        <ecNumber evidence="3">1.1.1.100</ecNumber>
    </submittedName>
</protein>
<dbReference type="FunFam" id="3.40.50.720:FF:000173">
    <property type="entry name" value="3-oxoacyl-[acyl-carrier protein] reductase"/>
    <property type="match status" value="1"/>
</dbReference>
<keyword evidence="2 3" id="KW-0560">Oxidoreductase</keyword>
<keyword evidence="4" id="KW-1185">Reference proteome</keyword>
<evidence type="ECO:0000256" key="2">
    <source>
        <dbReference type="ARBA" id="ARBA00023002"/>
    </source>
</evidence>
<dbReference type="GO" id="GO:0004316">
    <property type="term" value="F:3-oxoacyl-[acyl-carrier-protein] reductase (NADPH) activity"/>
    <property type="evidence" value="ECO:0007669"/>
    <property type="project" value="UniProtKB-EC"/>
</dbReference>
<dbReference type="Proteomes" id="UP000265715">
    <property type="component" value="Unassembled WGS sequence"/>
</dbReference>
<dbReference type="NCBIfam" id="NF012208">
    <property type="entry name" value="SDR_dihy_bifunc"/>
    <property type="match status" value="1"/>
</dbReference>
<dbReference type="EMBL" id="QXDL01000037">
    <property type="protein sequence ID" value="RIH87292.1"/>
    <property type="molecule type" value="Genomic_DNA"/>
</dbReference>
<dbReference type="InterPro" id="IPR002347">
    <property type="entry name" value="SDR_fam"/>
</dbReference>
<name>A0A399EXP5_9DEIN</name>
<dbReference type="PANTHER" id="PTHR43639">
    <property type="entry name" value="OXIDOREDUCTASE, SHORT-CHAIN DEHYDROGENASE/REDUCTASE FAMILY (AFU_ORTHOLOGUE AFUA_5G02870)"/>
    <property type="match status" value="1"/>
</dbReference>
<dbReference type="RefSeq" id="WP_119314396.1">
    <property type="nucleotide sequence ID" value="NZ_QXDL01000037.1"/>
</dbReference>
<dbReference type="PANTHER" id="PTHR43639:SF1">
    <property type="entry name" value="SHORT-CHAIN DEHYDROGENASE_REDUCTASE FAMILY PROTEIN"/>
    <property type="match status" value="1"/>
</dbReference>
<evidence type="ECO:0000313" key="3">
    <source>
        <dbReference type="EMBL" id="RIH87292.1"/>
    </source>
</evidence>
<accession>A0A399EXP5</accession>
<dbReference type="EC" id="1.1.1.100" evidence="3"/>
<dbReference type="AlphaFoldDB" id="A0A399EXP5"/>
<dbReference type="SUPFAM" id="SSF51735">
    <property type="entry name" value="NAD(P)-binding Rossmann-fold domains"/>
    <property type="match status" value="1"/>
</dbReference>
<evidence type="ECO:0000313" key="4">
    <source>
        <dbReference type="Proteomes" id="UP000265715"/>
    </source>
</evidence>
<dbReference type="Pfam" id="PF13561">
    <property type="entry name" value="adh_short_C2"/>
    <property type="match status" value="1"/>
</dbReference>
<dbReference type="PRINTS" id="PR00080">
    <property type="entry name" value="SDRFAMILY"/>
</dbReference>
<dbReference type="Gene3D" id="3.40.50.720">
    <property type="entry name" value="NAD(P)-binding Rossmann-like Domain"/>
    <property type="match status" value="1"/>
</dbReference>
<reference evidence="3 4" key="1">
    <citation type="submission" date="2018-08" db="EMBL/GenBank/DDBJ databases">
        <title>Meiothermus terrae DSM 26712 genome sequencing project.</title>
        <authorList>
            <person name="Da Costa M.S."/>
            <person name="Albuquerque L."/>
            <person name="Raposo P."/>
            <person name="Froufe H.J.C."/>
            <person name="Barroso C.S."/>
            <person name="Egas C."/>
        </authorList>
    </citation>
    <scope>NUCLEOTIDE SEQUENCE [LARGE SCALE GENOMIC DNA]</scope>
    <source>
        <strain evidence="3 4">DSM 26712</strain>
    </source>
</reference>
<comment type="caution">
    <text evidence="3">The sequence shown here is derived from an EMBL/GenBank/DDBJ whole genome shotgun (WGS) entry which is preliminary data.</text>
</comment>
<dbReference type="OrthoDB" id="125587at2"/>
<organism evidence="3 4">
    <name type="scientific">Calidithermus terrae</name>
    <dbReference type="NCBI Taxonomy" id="1408545"/>
    <lineage>
        <taxon>Bacteria</taxon>
        <taxon>Thermotogati</taxon>
        <taxon>Deinococcota</taxon>
        <taxon>Deinococci</taxon>
        <taxon>Thermales</taxon>
        <taxon>Thermaceae</taxon>
        <taxon>Calidithermus</taxon>
    </lineage>
</organism>
<dbReference type="PRINTS" id="PR00081">
    <property type="entry name" value="GDHRDH"/>
</dbReference>
<comment type="similarity">
    <text evidence="1">Belongs to the short-chain dehydrogenases/reductases (SDR) family.</text>
</comment>
<proteinExistence type="inferred from homology"/>
<sequence length="239" mass="25391">MRGERVALVTGSARGIGRAVLLGLAGRGFAVAVHYRSSEAEAERTRAEAEALGVRAVKLRADVTDLEQARCLVEQVVGQLGGLHVLVNNVGDYLKKPVEELTAREWQALLDSNLNAPFYVTQAALPHLRAAGWGRVVNIGYAGAQNLVARSGIAPYAIAKTGLILYSKALAERVAPWGVTVNVVAPGVAENSVSQPLEEIPMGRAARLDELARAVLFFVEEGSAYLTGQVLEVAGGWNL</sequence>
<dbReference type="InterPro" id="IPR036291">
    <property type="entry name" value="NAD(P)-bd_dom_sf"/>
</dbReference>